<evidence type="ECO:0000256" key="9">
    <source>
        <dbReference type="ARBA" id="ARBA00022842"/>
    </source>
</evidence>
<evidence type="ECO:0000256" key="14">
    <source>
        <dbReference type="RuleBase" id="RU004445"/>
    </source>
</evidence>
<evidence type="ECO:0000313" key="17">
    <source>
        <dbReference type="Proteomes" id="UP001297600"/>
    </source>
</evidence>
<dbReference type="PROSITE" id="PS00470">
    <property type="entry name" value="IDH_IMDH"/>
    <property type="match status" value="1"/>
</dbReference>
<dbReference type="RefSeq" id="WP_237978059.1">
    <property type="nucleotide sequence ID" value="NZ_JAKNCT010000003.1"/>
</dbReference>
<keyword evidence="13" id="KW-0464">Manganese</keyword>
<dbReference type="InterPro" id="IPR019818">
    <property type="entry name" value="IsoCit/isopropylmalate_DH_CS"/>
</dbReference>
<name>A0ABS9MP58_9BURK</name>
<dbReference type="PANTHER" id="PTHR42979">
    <property type="entry name" value="3-ISOPROPYLMALATE DEHYDROGENASE"/>
    <property type="match status" value="1"/>
</dbReference>
<evidence type="ECO:0000259" key="15">
    <source>
        <dbReference type="SMART" id="SM01329"/>
    </source>
</evidence>
<comment type="caution">
    <text evidence="16">The sequence shown here is derived from an EMBL/GenBank/DDBJ whole genome shotgun (WGS) entry which is preliminary data.</text>
</comment>
<protein>
    <recommendedName>
        <fullName evidence="13">3-isopropylmalate dehydrogenase</fullName>
        <ecNumber evidence="13">1.1.1.85</ecNumber>
    </recommendedName>
    <alternativeName>
        <fullName evidence="13">3-IPM-DH</fullName>
    </alternativeName>
    <alternativeName>
        <fullName evidence="13">Beta-IPM dehydrogenase</fullName>
        <shortName evidence="13">IMDH</shortName>
    </alternativeName>
</protein>
<feature type="binding site" evidence="13">
    <location>
        <position position="92"/>
    </location>
    <ligand>
        <name>substrate</name>
    </ligand>
</feature>
<dbReference type="PANTHER" id="PTHR42979:SF1">
    <property type="entry name" value="3-ISOPROPYLMALATE DEHYDROGENASE"/>
    <property type="match status" value="1"/>
</dbReference>
<evidence type="ECO:0000256" key="3">
    <source>
        <dbReference type="ARBA" id="ARBA00004762"/>
    </source>
</evidence>
<dbReference type="HAMAP" id="MF_01033">
    <property type="entry name" value="LeuB_type1"/>
    <property type="match status" value="1"/>
</dbReference>
<feature type="binding site" evidence="13">
    <location>
        <position position="252"/>
    </location>
    <ligand>
        <name>Mg(2+)</name>
        <dbReference type="ChEBI" id="CHEBI:18420"/>
    </ligand>
</feature>
<dbReference type="EMBL" id="JAKNCT010000003">
    <property type="protein sequence ID" value="MCG5030402.1"/>
    <property type="molecule type" value="Genomic_DNA"/>
</dbReference>
<evidence type="ECO:0000256" key="12">
    <source>
        <dbReference type="ARBA" id="ARBA00023304"/>
    </source>
</evidence>
<evidence type="ECO:0000256" key="10">
    <source>
        <dbReference type="ARBA" id="ARBA00023002"/>
    </source>
</evidence>
<organism evidence="16 17">
    <name type="scientific">Mesosutterella porci</name>
    <dbReference type="NCBI Taxonomy" id="2915351"/>
    <lineage>
        <taxon>Bacteria</taxon>
        <taxon>Pseudomonadati</taxon>
        <taxon>Pseudomonadota</taxon>
        <taxon>Betaproteobacteria</taxon>
        <taxon>Burkholderiales</taxon>
        <taxon>Sutterellaceae</taxon>
        <taxon>Mesosutterella</taxon>
    </lineage>
</organism>
<comment type="similarity">
    <text evidence="4 13">Belongs to the isocitrate and isopropylmalate dehydrogenases family. LeuB type 1 subfamily.</text>
</comment>
<evidence type="ECO:0000256" key="1">
    <source>
        <dbReference type="ARBA" id="ARBA00000624"/>
    </source>
</evidence>
<comment type="function">
    <text evidence="13 14">Catalyzes the oxidation of 3-carboxy-2-hydroxy-4-methylpentanoate (3-isopropylmalate) to 3-carboxy-4-methyl-2-oxopentanoate. The product decarboxylates to 4-methyl-2 oxopentanoate.</text>
</comment>
<keyword evidence="9 13" id="KW-0460">Magnesium</keyword>
<comment type="cofactor">
    <cofactor evidence="13 14">
        <name>Mg(2+)</name>
        <dbReference type="ChEBI" id="CHEBI:18420"/>
    </cofactor>
    <cofactor evidence="13 14">
        <name>Mn(2+)</name>
        <dbReference type="ChEBI" id="CHEBI:29035"/>
    </cofactor>
    <text evidence="13 14">Binds 1 Mg(2+) or Mn(2+) ion per subunit.</text>
</comment>
<accession>A0ABS9MP58</accession>
<dbReference type="GO" id="GO:0003862">
    <property type="term" value="F:3-isopropylmalate dehydrogenase activity"/>
    <property type="evidence" value="ECO:0007669"/>
    <property type="project" value="UniProtKB-EC"/>
</dbReference>
<evidence type="ECO:0000256" key="8">
    <source>
        <dbReference type="ARBA" id="ARBA00022723"/>
    </source>
</evidence>
<evidence type="ECO:0000256" key="5">
    <source>
        <dbReference type="ARBA" id="ARBA00011738"/>
    </source>
</evidence>
<keyword evidence="13" id="KW-0963">Cytoplasm</keyword>
<dbReference type="SMART" id="SM01329">
    <property type="entry name" value="Iso_dh"/>
    <property type="match status" value="1"/>
</dbReference>
<dbReference type="Proteomes" id="UP001297600">
    <property type="component" value="Unassembled WGS sequence"/>
</dbReference>
<feature type="binding site" evidence="13">
    <location>
        <position position="248"/>
    </location>
    <ligand>
        <name>Mg(2+)</name>
        <dbReference type="ChEBI" id="CHEBI:18420"/>
    </ligand>
</feature>
<sequence>MTKKIAVLPGDGIGPEIMDQAVKVLKALGENFEYEYADVGGVAYARHGHPLPEETLGLAKSADAVLFGAVGDFKYDTLERSLRPEQAILGLRKNLNLFANLRPAVCYPELVSASTLKPEVVSGLDLVIVRELTGDVYFGKPRGRRLSPDGAFKGAEEGFDTMRYSRPEIERIAHVGFRTAMQRKKHVTCVDKSNVLETSQLWREVVTEVSKSYPEVKLDYLYVDNAAMQLVRAPTSLDVVLTGNLFGDILSDEAAMLTGSIGMLASASLNEKGTGLFEPSHGSAPDIAGKNIANPIATVESAAMMLRYAFHMDEQADRIENAIKSVLAAGIRTGDIWSEGCRKVSCSEMGDAIRDALR</sequence>
<keyword evidence="8 13" id="KW-0479">Metal-binding</keyword>
<comment type="caution">
    <text evidence="13">Lacks conserved residue(s) required for the propagation of feature annotation.</text>
</comment>
<comment type="subcellular location">
    <subcellularLocation>
        <location evidence="13">Cytoplasm</location>
    </subcellularLocation>
</comment>
<dbReference type="Pfam" id="PF00180">
    <property type="entry name" value="Iso_dh"/>
    <property type="match status" value="1"/>
</dbReference>
<dbReference type="EC" id="1.1.1.85" evidence="13"/>
<reference evidence="16 17" key="1">
    <citation type="submission" date="2022-02" db="EMBL/GenBank/DDBJ databases">
        <title>Mesosutterella porci, a novel member of the family Sutterellaceae from pig feces.</title>
        <authorList>
            <person name="Wylensek D."/>
            <person name="Clavel T."/>
        </authorList>
    </citation>
    <scope>NUCLEOTIDE SEQUENCE [LARGE SCALE GENOMIC DNA]</scope>
    <source>
        <strain evidence="17">oilRF-744-wt-GAM-9</strain>
    </source>
</reference>
<dbReference type="NCBIfam" id="TIGR00169">
    <property type="entry name" value="leuB"/>
    <property type="match status" value="1"/>
</dbReference>
<comment type="subunit">
    <text evidence="5 13 14">Homodimer.</text>
</comment>
<feature type="binding site" evidence="13">
    <location>
        <position position="102"/>
    </location>
    <ligand>
        <name>substrate</name>
    </ligand>
</feature>
<feature type="domain" description="Isopropylmalate dehydrogenase-like" evidence="15">
    <location>
        <begin position="4"/>
        <end position="353"/>
    </location>
</feature>
<keyword evidence="12 13" id="KW-0100">Branched-chain amino acid biosynthesis</keyword>
<evidence type="ECO:0000256" key="7">
    <source>
        <dbReference type="ARBA" id="ARBA00022605"/>
    </source>
</evidence>
<keyword evidence="10 13" id="KW-0560">Oxidoreductase</keyword>
<feature type="binding site" evidence="13">
    <location>
        <position position="224"/>
    </location>
    <ligand>
        <name>Mg(2+)</name>
        <dbReference type="ChEBI" id="CHEBI:18420"/>
    </ligand>
</feature>
<dbReference type="SUPFAM" id="SSF53659">
    <property type="entry name" value="Isocitrate/Isopropylmalate dehydrogenase-like"/>
    <property type="match status" value="1"/>
</dbReference>
<feature type="site" description="Important for catalysis" evidence="13">
    <location>
        <position position="137"/>
    </location>
</feature>
<evidence type="ECO:0000313" key="16">
    <source>
        <dbReference type="EMBL" id="MCG5030402.1"/>
    </source>
</evidence>
<evidence type="ECO:0000256" key="11">
    <source>
        <dbReference type="ARBA" id="ARBA00023027"/>
    </source>
</evidence>
<dbReference type="Gene3D" id="3.40.718.10">
    <property type="entry name" value="Isopropylmalate Dehydrogenase"/>
    <property type="match status" value="1"/>
</dbReference>
<proteinExistence type="inferred from homology"/>
<comment type="catalytic activity">
    <reaction evidence="1 13 14">
        <text>(2R,3S)-3-isopropylmalate + NAD(+) = 4-methyl-2-oxopentanoate + CO2 + NADH</text>
        <dbReference type="Rhea" id="RHEA:32271"/>
        <dbReference type="ChEBI" id="CHEBI:16526"/>
        <dbReference type="ChEBI" id="CHEBI:17865"/>
        <dbReference type="ChEBI" id="CHEBI:35121"/>
        <dbReference type="ChEBI" id="CHEBI:57540"/>
        <dbReference type="ChEBI" id="CHEBI:57945"/>
        <dbReference type="EC" id="1.1.1.85"/>
    </reaction>
</comment>
<evidence type="ECO:0000256" key="6">
    <source>
        <dbReference type="ARBA" id="ARBA00022430"/>
    </source>
</evidence>
<feature type="binding site" evidence="13">
    <location>
        <position position="224"/>
    </location>
    <ligand>
        <name>substrate</name>
    </ligand>
</feature>
<gene>
    <name evidence="13 16" type="primary">leuB</name>
    <name evidence="16" type="ORF">MAF45_02935</name>
</gene>
<dbReference type="InterPro" id="IPR004429">
    <property type="entry name" value="Isopropylmalate_DH"/>
</dbReference>
<evidence type="ECO:0000256" key="13">
    <source>
        <dbReference type="HAMAP-Rule" id="MF_01033"/>
    </source>
</evidence>
<comment type="pathway">
    <text evidence="3 13 14">Amino-acid biosynthesis; L-leucine biosynthesis; L-leucine from 3-methyl-2-oxobutanoate: step 3/4.</text>
</comment>
<comment type="cofactor">
    <cofactor evidence="2">
        <name>Mn(2+)</name>
        <dbReference type="ChEBI" id="CHEBI:29035"/>
    </cofactor>
</comment>
<keyword evidence="11 13" id="KW-0520">NAD</keyword>
<feature type="binding site" evidence="13">
    <location>
        <begin position="282"/>
        <end position="294"/>
    </location>
    <ligand>
        <name>NAD(+)</name>
        <dbReference type="ChEBI" id="CHEBI:57540"/>
    </ligand>
</feature>
<keyword evidence="7 13" id="KW-0028">Amino-acid biosynthesis</keyword>
<dbReference type="InterPro" id="IPR024084">
    <property type="entry name" value="IsoPropMal-DH-like_dom"/>
</dbReference>
<evidence type="ECO:0000256" key="4">
    <source>
        <dbReference type="ARBA" id="ARBA00008319"/>
    </source>
</evidence>
<evidence type="ECO:0000256" key="2">
    <source>
        <dbReference type="ARBA" id="ARBA00001936"/>
    </source>
</evidence>
<feature type="binding site" evidence="13">
    <location>
        <position position="130"/>
    </location>
    <ligand>
        <name>substrate</name>
    </ligand>
</feature>
<keyword evidence="17" id="KW-1185">Reference proteome</keyword>
<keyword evidence="6 13" id="KW-0432">Leucine biosynthesis</keyword>
<feature type="site" description="Important for catalysis" evidence="13">
    <location>
        <position position="192"/>
    </location>
</feature>